<name>A0ABS6FDZ4_9FIRM</name>
<proteinExistence type="predicted"/>
<dbReference type="RefSeq" id="WP_216548136.1">
    <property type="nucleotide sequence ID" value="NZ_JAHLQO010000001.1"/>
</dbReference>
<reference evidence="1 2" key="1">
    <citation type="submission" date="2021-06" db="EMBL/GenBank/DDBJ databases">
        <authorList>
            <person name="Sun Q."/>
            <person name="Li D."/>
        </authorList>
    </citation>
    <scope>NUCLEOTIDE SEQUENCE [LARGE SCALE GENOMIC DNA]</scope>
    <source>
        <strain evidence="1 2">MSJ-1</strain>
    </source>
</reference>
<sequence>MLYIVAAIDVEQANKVVTVKNKKSYVVEIKNFQDFAFKYRNKFKNYNIYYKLNPDGLSKIDNFEVEDLSEFADSVLNFLKLNRNKENMIINEFNLSFSKIRKYMDKLNSVCDYAVENQYNLIGLGD</sequence>
<evidence type="ECO:0000313" key="2">
    <source>
        <dbReference type="Proteomes" id="UP000783742"/>
    </source>
</evidence>
<organism evidence="1 2">
    <name type="scientific">Peptoniphilus ovalis</name>
    <dbReference type="NCBI Taxonomy" id="2841503"/>
    <lineage>
        <taxon>Bacteria</taxon>
        <taxon>Bacillati</taxon>
        <taxon>Bacillota</taxon>
        <taxon>Tissierellia</taxon>
        <taxon>Tissierellales</taxon>
        <taxon>Peptoniphilaceae</taxon>
        <taxon>Peptoniphilus</taxon>
    </lineage>
</organism>
<accession>A0ABS6FDZ4</accession>
<gene>
    <name evidence="1" type="ORF">KQI68_00980</name>
</gene>
<comment type="caution">
    <text evidence="1">The sequence shown here is derived from an EMBL/GenBank/DDBJ whole genome shotgun (WGS) entry which is preliminary data.</text>
</comment>
<keyword evidence="2" id="KW-1185">Reference proteome</keyword>
<protein>
    <submittedName>
        <fullName evidence="1">Uncharacterized protein</fullName>
    </submittedName>
</protein>
<evidence type="ECO:0000313" key="1">
    <source>
        <dbReference type="EMBL" id="MBU5668406.1"/>
    </source>
</evidence>
<dbReference type="Proteomes" id="UP000783742">
    <property type="component" value="Unassembled WGS sequence"/>
</dbReference>
<dbReference type="EMBL" id="JAHLQO010000001">
    <property type="protein sequence ID" value="MBU5668406.1"/>
    <property type="molecule type" value="Genomic_DNA"/>
</dbReference>